<dbReference type="GO" id="GO:0005524">
    <property type="term" value="F:ATP binding"/>
    <property type="evidence" value="ECO:0007669"/>
    <property type="project" value="UniProtKB-KW"/>
</dbReference>
<dbReference type="PROSITE" id="PS50110">
    <property type="entry name" value="RESPONSE_REGULATORY"/>
    <property type="match status" value="1"/>
</dbReference>
<sequence length="598" mass="64867">MLPPPCRYPAHRVPLRWLKPGLALLAWAAPPGARAGSLFANAGRLAQAWLTLTQIVCSAGLFIALIALILLQRKARQHARSEEKLKDLLAFQLGVLNAIPQPITLRDLDLKLIACNSSYEKLLMQPKHVLIGTTLEGALRRLSCDLDIARIEEDYRTVMTTGLALCKDREFHARGKAMCVENWMEPLRNARGKVVGVVSGWMDITHRQRVLKELAVARDSAENANRTKSTFLAAVSHEIRTPMNAIMGMLDLALSHPTLPVDDRSLLATAHLAAKSLLALIDDLLDLSKMEAGKFKLQPRPTRLHDLVKEVVDTFRPIAASKGVALSMRAEAPEGAAVLHNVDPLRLKQVMNNFVSNAIRYTAKGSVQVRLDIEGPEGDGQWMAFKVADTGIGIPATALDTLLHPFVQVEQAQPPTDQGTGLGLYVCDRLVKKMGGTITIDSLWGAGTTMTARIPLPPAPHDAAHTDGTVPAGGRLRVLVVDDQASNVLLLTRQLEKLGHEVASADNGQAALAQIERAPFDLVMCDCAMPVMDGYAFARALRQRDDAAARLPIIGYTAGVCEEQIARARAAGMNDVLIKPVDIDALRRVLAALPAMPA</sequence>
<evidence type="ECO:0000313" key="11">
    <source>
        <dbReference type="Proteomes" id="UP001446337"/>
    </source>
</evidence>
<dbReference type="InterPro" id="IPR003661">
    <property type="entry name" value="HisK_dim/P_dom"/>
</dbReference>
<dbReference type="InterPro" id="IPR035965">
    <property type="entry name" value="PAS-like_dom_sf"/>
</dbReference>
<protein>
    <recommendedName>
        <fullName evidence="2">histidine kinase</fullName>
        <ecNumber evidence="2">2.7.13.3</ecNumber>
    </recommendedName>
</protein>
<accession>A0ABZ3GET3</accession>
<dbReference type="Pfam" id="PF02518">
    <property type="entry name" value="HATPase_c"/>
    <property type="match status" value="1"/>
</dbReference>
<reference evidence="10 11" key="1">
    <citation type="submission" date="2024-05" db="EMBL/GenBank/DDBJ databases">
        <title>Achromobacter denitrificans. BP1, complete genome.</title>
        <authorList>
            <person name="Zhang B."/>
        </authorList>
    </citation>
    <scope>NUCLEOTIDE SEQUENCE [LARGE SCALE GENOMIC DNA]</scope>
    <source>
        <strain evidence="10 11">BP1</strain>
    </source>
</reference>
<dbReference type="Pfam" id="PF08448">
    <property type="entry name" value="PAS_4"/>
    <property type="match status" value="1"/>
</dbReference>
<dbReference type="SMART" id="SM00388">
    <property type="entry name" value="HisKA"/>
    <property type="match status" value="1"/>
</dbReference>
<organism evidence="10 11">
    <name type="scientific">Achromobacter denitrificans</name>
    <name type="common">Alcaligenes denitrificans</name>
    <dbReference type="NCBI Taxonomy" id="32002"/>
    <lineage>
        <taxon>Bacteria</taxon>
        <taxon>Pseudomonadati</taxon>
        <taxon>Pseudomonadota</taxon>
        <taxon>Betaproteobacteria</taxon>
        <taxon>Burkholderiales</taxon>
        <taxon>Alcaligenaceae</taxon>
        <taxon>Achromobacter</taxon>
    </lineage>
</organism>
<dbReference type="Gene3D" id="3.30.450.20">
    <property type="entry name" value="PAS domain"/>
    <property type="match status" value="1"/>
</dbReference>
<dbReference type="InterPro" id="IPR004358">
    <property type="entry name" value="Sig_transdc_His_kin-like_C"/>
</dbReference>
<dbReference type="InterPro" id="IPR005467">
    <property type="entry name" value="His_kinase_dom"/>
</dbReference>
<dbReference type="PRINTS" id="PR00344">
    <property type="entry name" value="BCTRLSENSOR"/>
</dbReference>
<dbReference type="CDD" id="cd00082">
    <property type="entry name" value="HisKA"/>
    <property type="match status" value="1"/>
</dbReference>
<dbReference type="SUPFAM" id="SSF47384">
    <property type="entry name" value="Homodimeric domain of signal transducing histidine kinase"/>
    <property type="match status" value="1"/>
</dbReference>
<dbReference type="SMART" id="SM00448">
    <property type="entry name" value="REC"/>
    <property type="match status" value="1"/>
</dbReference>
<evidence type="ECO:0000256" key="2">
    <source>
        <dbReference type="ARBA" id="ARBA00012438"/>
    </source>
</evidence>
<dbReference type="InterPro" id="IPR036097">
    <property type="entry name" value="HisK_dim/P_sf"/>
</dbReference>
<dbReference type="PANTHER" id="PTHR43047">
    <property type="entry name" value="TWO-COMPONENT HISTIDINE PROTEIN KINASE"/>
    <property type="match status" value="1"/>
</dbReference>
<keyword evidence="7" id="KW-0812">Transmembrane</keyword>
<feature type="transmembrane region" description="Helical" evidence="7">
    <location>
        <begin position="51"/>
        <end position="71"/>
    </location>
</feature>
<dbReference type="SMART" id="SM00387">
    <property type="entry name" value="HATPase_c"/>
    <property type="match status" value="1"/>
</dbReference>
<dbReference type="Gene3D" id="3.30.565.10">
    <property type="entry name" value="Histidine kinase-like ATPase, C-terminal domain"/>
    <property type="match status" value="1"/>
</dbReference>
<dbReference type="InterPro" id="IPR013656">
    <property type="entry name" value="PAS_4"/>
</dbReference>
<dbReference type="InterPro" id="IPR036890">
    <property type="entry name" value="HATPase_C_sf"/>
</dbReference>
<keyword evidence="7" id="KW-1133">Transmembrane helix</keyword>
<dbReference type="Pfam" id="PF00512">
    <property type="entry name" value="HisKA"/>
    <property type="match status" value="1"/>
</dbReference>
<keyword evidence="11" id="KW-1185">Reference proteome</keyword>
<dbReference type="Pfam" id="PF00072">
    <property type="entry name" value="Response_reg"/>
    <property type="match status" value="1"/>
</dbReference>
<dbReference type="CDD" id="cd17546">
    <property type="entry name" value="REC_hyHK_CKI1_RcsC-like"/>
    <property type="match status" value="1"/>
</dbReference>
<keyword evidence="10" id="KW-0547">Nucleotide-binding</keyword>
<keyword evidence="4" id="KW-0808">Transferase</keyword>
<dbReference type="Gene3D" id="1.10.287.130">
    <property type="match status" value="1"/>
</dbReference>
<keyword evidence="7" id="KW-0472">Membrane</keyword>
<dbReference type="Gene3D" id="3.40.50.2300">
    <property type="match status" value="1"/>
</dbReference>
<keyword evidence="3 6" id="KW-0597">Phosphoprotein</keyword>
<dbReference type="SUPFAM" id="SSF55785">
    <property type="entry name" value="PYP-like sensor domain (PAS domain)"/>
    <property type="match status" value="1"/>
</dbReference>
<dbReference type="EC" id="2.7.13.3" evidence="2"/>
<dbReference type="PROSITE" id="PS50109">
    <property type="entry name" value="HIS_KIN"/>
    <property type="match status" value="1"/>
</dbReference>
<evidence type="ECO:0000313" key="10">
    <source>
        <dbReference type="EMBL" id="XAN19588.1"/>
    </source>
</evidence>
<dbReference type="CDD" id="cd16922">
    <property type="entry name" value="HATPase_EvgS-ArcB-TorS-like"/>
    <property type="match status" value="1"/>
</dbReference>
<dbReference type="InterPro" id="IPR001789">
    <property type="entry name" value="Sig_transdc_resp-reg_receiver"/>
</dbReference>
<keyword evidence="5" id="KW-0418">Kinase</keyword>
<evidence type="ECO:0000259" key="8">
    <source>
        <dbReference type="PROSITE" id="PS50109"/>
    </source>
</evidence>
<dbReference type="SUPFAM" id="SSF55874">
    <property type="entry name" value="ATPase domain of HSP90 chaperone/DNA topoisomerase II/histidine kinase"/>
    <property type="match status" value="1"/>
</dbReference>
<evidence type="ECO:0000256" key="1">
    <source>
        <dbReference type="ARBA" id="ARBA00000085"/>
    </source>
</evidence>
<keyword evidence="10" id="KW-0067">ATP-binding</keyword>
<dbReference type="CDD" id="cd00130">
    <property type="entry name" value="PAS"/>
    <property type="match status" value="1"/>
</dbReference>
<dbReference type="InterPro" id="IPR000014">
    <property type="entry name" value="PAS"/>
</dbReference>
<evidence type="ECO:0000256" key="6">
    <source>
        <dbReference type="PROSITE-ProRule" id="PRU00169"/>
    </source>
</evidence>
<evidence type="ECO:0000256" key="5">
    <source>
        <dbReference type="ARBA" id="ARBA00022777"/>
    </source>
</evidence>
<feature type="domain" description="Response regulatory" evidence="9">
    <location>
        <begin position="477"/>
        <end position="594"/>
    </location>
</feature>
<gene>
    <name evidence="10" type="ORF">AAIK43_16465</name>
</gene>
<dbReference type="EMBL" id="CP154792">
    <property type="protein sequence ID" value="XAN19588.1"/>
    <property type="molecule type" value="Genomic_DNA"/>
</dbReference>
<evidence type="ECO:0000256" key="3">
    <source>
        <dbReference type="ARBA" id="ARBA00022553"/>
    </source>
</evidence>
<dbReference type="Proteomes" id="UP001446337">
    <property type="component" value="Chromosome"/>
</dbReference>
<dbReference type="InterPro" id="IPR011006">
    <property type="entry name" value="CheY-like_superfamily"/>
</dbReference>
<dbReference type="SUPFAM" id="SSF52172">
    <property type="entry name" value="CheY-like"/>
    <property type="match status" value="1"/>
</dbReference>
<evidence type="ECO:0000259" key="9">
    <source>
        <dbReference type="PROSITE" id="PS50110"/>
    </source>
</evidence>
<evidence type="ECO:0000256" key="4">
    <source>
        <dbReference type="ARBA" id="ARBA00022679"/>
    </source>
</evidence>
<feature type="domain" description="Histidine kinase" evidence="8">
    <location>
        <begin position="234"/>
        <end position="458"/>
    </location>
</feature>
<comment type="catalytic activity">
    <reaction evidence="1">
        <text>ATP + protein L-histidine = ADP + protein N-phospho-L-histidine.</text>
        <dbReference type="EC" id="2.7.13.3"/>
    </reaction>
</comment>
<name>A0ABZ3GET3_ACHDE</name>
<feature type="modified residue" description="4-aspartylphosphate" evidence="6">
    <location>
        <position position="526"/>
    </location>
</feature>
<dbReference type="InterPro" id="IPR003594">
    <property type="entry name" value="HATPase_dom"/>
</dbReference>
<dbReference type="PANTHER" id="PTHR43047:SF72">
    <property type="entry name" value="OSMOSENSING HISTIDINE PROTEIN KINASE SLN1"/>
    <property type="match status" value="1"/>
</dbReference>
<evidence type="ECO:0000256" key="7">
    <source>
        <dbReference type="SAM" id="Phobius"/>
    </source>
</evidence>
<proteinExistence type="predicted"/>
<dbReference type="RefSeq" id="WP_088146003.1">
    <property type="nucleotide sequence ID" value="NZ_CP036344.1"/>
</dbReference>